<dbReference type="InterPro" id="IPR015943">
    <property type="entry name" value="WD40/YVTN_repeat-like_dom_sf"/>
</dbReference>
<dbReference type="STRING" id="797302.Halru_2219"/>
<feature type="domain" description="Pyrrolo-quinoline quinone repeat" evidence="1">
    <location>
        <begin position="282"/>
        <end position="404"/>
    </location>
</feature>
<name>L0IF34_HALRX</name>
<dbReference type="SUPFAM" id="SSF50998">
    <property type="entry name" value="Quinoprotein alcohol dehydrogenase-like"/>
    <property type="match status" value="2"/>
</dbReference>
<sequence length="409" mass="44425">MSEQWPLFGQNAAHTGYSSTLSRPKWPVVEQWRHDLGGKAAWSAPVVDTGGNVFVHAKMTQIDAPNFRAIGPDGTLNWALKTSAGMGPYAPAPTVTVDRVILPDTPDAWIVDKATGEVLYKTQLHPSGGRSAYPVVTDGRIHTGFSAFSLETGDQVWSAEIEEPKWAVVQPDGSEFVKNAGPTGIAPAVSDGTVYVAGTLYDGETRFYREDAVTSEQQSSLLHSGEIAGSYRDEYDEWGHVHALDADTGSPEWTRKFDTPVRDRTPPVTTERTVYVVDTEPRLRALERTSGRELWNVAFDTETLGGWRPAVANDRVLVCAGNELHAFDAHDGTETWNTNFDTQLAGPPALADGVVHVSTSDGTVAAIDFDGTRRWELSVGESLRTGPVITNSRIYVAGREVVCLASRAD</sequence>
<proteinExistence type="predicted"/>
<dbReference type="SMART" id="SM00564">
    <property type="entry name" value="PQQ"/>
    <property type="match status" value="6"/>
</dbReference>
<evidence type="ECO:0000313" key="3">
    <source>
        <dbReference type="Proteomes" id="UP000010846"/>
    </source>
</evidence>
<dbReference type="Gene3D" id="2.130.10.10">
    <property type="entry name" value="YVTN repeat-like/Quinoprotein amine dehydrogenase"/>
    <property type="match status" value="1"/>
</dbReference>
<reference evidence="2" key="1">
    <citation type="submission" date="2011-09" db="EMBL/GenBank/DDBJ databases">
        <title>Complete sequence of Halovivax ruber XH-70.</title>
        <authorList>
            <consortium name="US DOE Joint Genome Institute"/>
            <person name="Lucas S."/>
            <person name="Han J."/>
            <person name="Lapidus A."/>
            <person name="Cheng J.-F."/>
            <person name="Goodwin L."/>
            <person name="Pitluck S."/>
            <person name="Peters L."/>
            <person name="Mikhailova N."/>
            <person name="Davenport K."/>
            <person name="Detter J.C."/>
            <person name="Han C."/>
            <person name="Tapia R."/>
            <person name="Land M."/>
            <person name="Hauser L."/>
            <person name="Kyrpides N."/>
            <person name="Ivanova N."/>
            <person name="Pagani I."/>
            <person name="Sproer C."/>
            <person name="Anderson I."/>
            <person name="Woyke T."/>
        </authorList>
    </citation>
    <scope>NUCLEOTIDE SEQUENCE</scope>
    <source>
        <strain evidence="2">XH-70</strain>
    </source>
</reference>
<dbReference type="Proteomes" id="UP000010846">
    <property type="component" value="Chromosome"/>
</dbReference>
<gene>
    <name evidence="2" type="ordered locus">Halru_2219</name>
</gene>
<dbReference type="eggNOG" id="arCOG02482">
    <property type="taxonomic scope" value="Archaea"/>
</dbReference>
<organism evidence="2 3">
    <name type="scientific">Halovivax ruber (strain DSM 18193 / JCM 13892 / XH-70)</name>
    <dbReference type="NCBI Taxonomy" id="797302"/>
    <lineage>
        <taxon>Archaea</taxon>
        <taxon>Methanobacteriati</taxon>
        <taxon>Methanobacteriota</taxon>
        <taxon>Stenosarchaea group</taxon>
        <taxon>Halobacteria</taxon>
        <taxon>Halobacteriales</taxon>
        <taxon>Natrialbaceae</taxon>
        <taxon>Halovivax</taxon>
    </lineage>
</organism>
<feature type="domain" description="Pyrrolo-quinoline quinone repeat" evidence="1">
    <location>
        <begin position="70"/>
        <end position="171"/>
    </location>
</feature>
<dbReference type="InterPro" id="IPR011047">
    <property type="entry name" value="Quinoprotein_ADH-like_sf"/>
</dbReference>
<dbReference type="Pfam" id="PF13360">
    <property type="entry name" value="PQQ_2"/>
    <property type="match status" value="2"/>
</dbReference>
<dbReference type="PANTHER" id="PTHR34512">
    <property type="entry name" value="CELL SURFACE PROTEIN"/>
    <property type="match status" value="1"/>
</dbReference>
<protein>
    <recommendedName>
        <fullName evidence="1">Pyrrolo-quinoline quinone repeat domain-containing protein</fullName>
    </recommendedName>
</protein>
<accession>L0IF34</accession>
<dbReference type="InterPro" id="IPR018391">
    <property type="entry name" value="PQQ_b-propeller_rpt"/>
</dbReference>
<dbReference type="KEGG" id="hru:Halru_2219"/>
<dbReference type="InterPro" id="IPR002372">
    <property type="entry name" value="PQQ_rpt_dom"/>
</dbReference>
<dbReference type="EMBL" id="CP003050">
    <property type="protein sequence ID" value="AGB16806.1"/>
    <property type="molecule type" value="Genomic_DNA"/>
</dbReference>
<evidence type="ECO:0000259" key="1">
    <source>
        <dbReference type="Pfam" id="PF13360"/>
    </source>
</evidence>
<dbReference type="HOGENOM" id="CLU_671943_0_0_2"/>
<dbReference type="PANTHER" id="PTHR34512:SF30">
    <property type="entry name" value="OUTER MEMBRANE PROTEIN ASSEMBLY FACTOR BAMB"/>
    <property type="match status" value="1"/>
</dbReference>
<dbReference type="AlphaFoldDB" id="L0IF34"/>
<evidence type="ECO:0000313" key="2">
    <source>
        <dbReference type="EMBL" id="AGB16806.1"/>
    </source>
</evidence>
<dbReference type="Gene3D" id="2.40.128.630">
    <property type="match status" value="2"/>
</dbReference>
<keyword evidence="3" id="KW-1185">Reference proteome</keyword>